<protein>
    <recommendedName>
        <fullName evidence="1">MADF domain-containing protein</fullName>
    </recommendedName>
</protein>
<dbReference type="InterPro" id="IPR006578">
    <property type="entry name" value="MADF-dom"/>
</dbReference>
<evidence type="ECO:0000259" key="1">
    <source>
        <dbReference type="PROSITE" id="PS51029"/>
    </source>
</evidence>
<dbReference type="Proteomes" id="UP000708208">
    <property type="component" value="Unassembled WGS sequence"/>
</dbReference>
<dbReference type="PROSITE" id="PS51029">
    <property type="entry name" value="MADF"/>
    <property type="match status" value="1"/>
</dbReference>
<dbReference type="OrthoDB" id="5779735at2759"/>
<sequence length="210" mass="23990">MIELVKLKSPIYKKSDPQHGNSIVIGNCWDWIYDQIQPTKFAKDASACRTQWKRIRDQWLAYKRKLTSTSGQASGRIPFFRHENSMRFCEDPSETDCLNGTICNDVNDNLNEIKDDHKTIPTVTITSVQPPTVPSSQGQYLYKNAKRPKIDPFGEELLKVVKGREMSHIQHLCHSVAIKLEKIAARDPKAAAQLQQKIQTLVSEKEIELL</sequence>
<evidence type="ECO:0000313" key="3">
    <source>
        <dbReference type="Proteomes" id="UP000708208"/>
    </source>
</evidence>
<reference evidence="2" key="1">
    <citation type="submission" date="2021-06" db="EMBL/GenBank/DDBJ databases">
        <authorList>
            <person name="Hodson N. C."/>
            <person name="Mongue J. A."/>
            <person name="Jaron S. K."/>
        </authorList>
    </citation>
    <scope>NUCLEOTIDE SEQUENCE</scope>
</reference>
<keyword evidence="3" id="KW-1185">Reference proteome</keyword>
<dbReference type="EMBL" id="CAJVCH010088852">
    <property type="protein sequence ID" value="CAG7722391.1"/>
    <property type="molecule type" value="Genomic_DNA"/>
</dbReference>
<dbReference type="Pfam" id="PF10545">
    <property type="entry name" value="MADF_DNA_bdg"/>
    <property type="match status" value="1"/>
</dbReference>
<comment type="caution">
    <text evidence="2">The sequence shown here is derived from an EMBL/GenBank/DDBJ whole genome shotgun (WGS) entry which is preliminary data.</text>
</comment>
<accession>A0A8J2JQS6</accession>
<proteinExistence type="predicted"/>
<evidence type="ECO:0000313" key="2">
    <source>
        <dbReference type="EMBL" id="CAG7722391.1"/>
    </source>
</evidence>
<gene>
    <name evidence="2" type="ORF">AFUS01_LOCUS11530</name>
</gene>
<feature type="domain" description="MADF" evidence="1">
    <location>
        <begin position="1"/>
        <end position="94"/>
    </location>
</feature>
<dbReference type="AlphaFoldDB" id="A0A8J2JQS6"/>
<organism evidence="2 3">
    <name type="scientific">Allacma fusca</name>
    <dbReference type="NCBI Taxonomy" id="39272"/>
    <lineage>
        <taxon>Eukaryota</taxon>
        <taxon>Metazoa</taxon>
        <taxon>Ecdysozoa</taxon>
        <taxon>Arthropoda</taxon>
        <taxon>Hexapoda</taxon>
        <taxon>Collembola</taxon>
        <taxon>Symphypleona</taxon>
        <taxon>Sminthuridae</taxon>
        <taxon>Allacma</taxon>
    </lineage>
</organism>
<name>A0A8J2JQS6_9HEXA</name>